<gene>
    <name evidence="9" type="ORF">PSM36_3413</name>
</gene>
<evidence type="ECO:0000256" key="6">
    <source>
        <dbReference type="SAM" id="Coils"/>
    </source>
</evidence>
<dbReference type="InterPro" id="IPR000792">
    <property type="entry name" value="Tscrpt_reg_LuxR_C"/>
</dbReference>
<dbReference type="RefSeq" id="WP_076931872.1">
    <property type="nucleotide sequence ID" value="NZ_LT605205.1"/>
</dbReference>
<dbReference type="AlphaFoldDB" id="A0A1R3TC55"/>
<dbReference type="EMBL" id="LT605205">
    <property type="protein sequence ID" value="SCD22197.1"/>
    <property type="molecule type" value="Genomic_DNA"/>
</dbReference>
<dbReference type="STRING" id="1642647.PSM36_3413"/>
<dbReference type="InterPro" id="IPR016032">
    <property type="entry name" value="Sig_transdc_resp-reg_C-effctor"/>
</dbReference>
<dbReference type="SMART" id="SM00421">
    <property type="entry name" value="HTH_LUXR"/>
    <property type="match status" value="1"/>
</dbReference>
<feature type="domain" description="HTH luxR-type" evidence="8">
    <location>
        <begin position="421"/>
        <end position="478"/>
    </location>
</feature>
<dbReference type="GO" id="GO:0005737">
    <property type="term" value="C:cytoplasm"/>
    <property type="evidence" value="ECO:0007669"/>
    <property type="project" value="UniProtKB-SubCell"/>
</dbReference>
<feature type="transmembrane region" description="Helical" evidence="7">
    <location>
        <begin position="340"/>
        <end position="359"/>
    </location>
</feature>
<name>A0A1R3TC55_9BACT</name>
<evidence type="ECO:0000256" key="2">
    <source>
        <dbReference type="ARBA" id="ARBA00022490"/>
    </source>
</evidence>
<evidence type="ECO:0000256" key="1">
    <source>
        <dbReference type="ARBA" id="ARBA00004496"/>
    </source>
</evidence>
<keyword evidence="2" id="KW-0963">Cytoplasm</keyword>
<keyword evidence="7" id="KW-0812">Transmembrane</keyword>
<evidence type="ECO:0000313" key="9">
    <source>
        <dbReference type="EMBL" id="SCD22197.1"/>
    </source>
</evidence>
<keyword evidence="6" id="KW-0175">Coiled coil</keyword>
<accession>A0A1R3TC55</accession>
<protein>
    <submittedName>
        <fullName evidence="9">Putative membrane protein</fullName>
    </submittedName>
</protein>
<keyword evidence="7" id="KW-1133">Transmembrane helix</keyword>
<evidence type="ECO:0000256" key="3">
    <source>
        <dbReference type="ARBA" id="ARBA00022737"/>
    </source>
</evidence>
<organism evidence="9 10">
    <name type="scientific">Proteiniphilum saccharofermentans</name>
    <dbReference type="NCBI Taxonomy" id="1642647"/>
    <lineage>
        <taxon>Bacteria</taxon>
        <taxon>Pseudomonadati</taxon>
        <taxon>Bacteroidota</taxon>
        <taxon>Bacteroidia</taxon>
        <taxon>Bacteroidales</taxon>
        <taxon>Dysgonomonadaceae</taxon>
        <taxon>Proteiniphilum</taxon>
    </lineage>
</organism>
<dbReference type="GO" id="GO:0006355">
    <property type="term" value="P:regulation of DNA-templated transcription"/>
    <property type="evidence" value="ECO:0007669"/>
    <property type="project" value="InterPro"/>
</dbReference>
<sequence length="482" mass="56319">MKLIFFAFVLLIIGSSIYGQDIVPEKVKKVDSLLTVASAEVSNVNPIGVIESATKALTLSREINYSRGKAMSSFYIGQVLIYMGDYEKSLEYLQLSQKEKYTSKNDIIKSEICRIKGQVFFYLGLKEASFREFQKAYEYAIRIKEKKERDRYVSLAYENLGIAYTAVRNKPDSAFYFYRKNKELLDKTDENLTFRNKINLYTLIGNYYRDKEVFDSATVWYNQANSLITKYDYPYSSWLCAHWSDLHLMKGEPDAALNCVKKGLECAKRTNLRNELPGLYQKITTIYSKNGMEDSARFYQNMYQEISDELSTSREGATEKAMQLLLEEERKYAQMRFNKTLSIIVYSIIATLLGIYLFWQQWRKRKKAILEATEREVSVLQDKLNDAFDEVIELARENDPSFLARFRMIYPEFINNLLKAHPQLIESELWLCAMVYLNFSSKEIAQYAFITHRSVQTRKSRLRKKLGIPADVDLYQYMISLS</sequence>
<dbReference type="PANTHER" id="PTHR46630:SF1">
    <property type="entry name" value="TETRATRICOPEPTIDE REPEAT PROTEIN 29"/>
    <property type="match status" value="1"/>
</dbReference>
<dbReference type="InterPro" id="IPR011990">
    <property type="entry name" value="TPR-like_helical_dom_sf"/>
</dbReference>
<evidence type="ECO:0000259" key="8">
    <source>
        <dbReference type="SMART" id="SM00421"/>
    </source>
</evidence>
<keyword evidence="3" id="KW-0677">Repeat</keyword>
<evidence type="ECO:0000256" key="7">
    <source>
        <dbReference type="SAM" id="Phobius"/>
    </source>
</evidence>
<dbReference type="Gene3D" id="1.10.10.10">
    <property type="entry name" value="Winged helix-like DNA-binding domain superfamily/Winged helix DNA-binding domain"/>
    <property type="match status" value="1"/>
</dbReference>
<dbReference type="SUPFAM" id="SSF48452">
    <property type="entry name" value="TPR-like"/>
    <property type="match status" value="2"/>
</dbReference>
<dbReference type="PANTHER" id="PTHR46630">
    <property type="entry name" value="TETRATRICOPEPTIDE REPEAT PROTEIN 29"/>
    <property type="match status" value="1"/>
</dbReference>
<keyword evidence="10" id="KW-1185">Reference proteome</keyword>
<dbReference type="SUPFAM" id="SSF46894">
    <property type="entry name" value="C-terminal effector domain of the bipartite response regulators"/>
    <property type="match status" value="1"/>
</dbReference>
<comment type="similarity">
    <text evidence="5">Belongs to the Rap family.</text>
</comment>
<evidence type="ECO:0000313" key="10">
    <source>
        <dbReference type="Proteomes" id="UP000187464"/>
    </source>
</evidence>
<dbReference type="InterPro" id="IPR036388">
    <property type="entry name" value="WH-like_DNA-bd_sf"/>
</dbReference>
<comment type="subcellular location">
    <subcellularLocation>
        <location evidence="1">Cytoplasm</location>
    </subcellularLocation>
</comment>
<evidence type="ECO:0000256" key="4">
    <source>
        <dbReference type="ARBA" id="ARBA00022803"/>
    </source>
</evidence>
<evidence type="ECO:0000256" key="5">
    <source>
        <dbReference type="ARBA" id="ARBA00038253"/>
    </source>
</evidence>
<keyword evidence="4" id="KW-0802">TPR repeat</keyword>
<dbReference type="KEGG" id="psac:PSM36_3413"/>
<proteinExistence type="inferred from homology"/>
<dbReference type="InterPro" id="IPR051476">
    <property type="entry name" value="Bac_ResReg_Asp_Phosphatase"/>
</dbReference>
<feature type="coiled-coil region" evidence="6">
    <location>
        <begin position="363"/>
        <end position="397"/>
    </location>
</feature>
<dbReference type="Gene3D" id="1.25.40.10">
    <property type="entry name" value="Tetratricopeptide repeat domain"/>
    <property type="match status" value="2"/>
</dbReference>
<dbReference type="GO" id="GO:0003677">
    <property type="term" value="F:DNA binding"/>
    <property type="evidence" value="ECO:0007669"/>
    <property type="project" value="InterPro"/>
</dbReference>
<reference evidence="9 10" key="1">
    <citation type="submission" date="2016-08" db="EMBL/GenBank/DDBJ databases">
        <authorList>
            <person name="Seilhamer J.J."/>
        </authorList>
    </citation>
    <scope>NUCLEOTIDE SEQUENCE [LARGE SCALE GENOMIC DNA]</scope>
    <source>
        <strain evidence="9">M3/6</strain>
    </source>
</reference>
<dbReference type="Proteomes" id="UP000187464">
    <property type="component" value="Chromosome I"/>
</dbReference>
<keyword evidence="7" id="KW-0472">Membrane</keyword>